<reference evidence="1 2" key="1">
    <citation type="journal article" date="2022" name="bioRxiv">
        <title>Genomics of Preaxostyla Flagellates Illuminates Evolutionary Transitions and the Path Towards Mitochondrial Loss.</title>
        <authorList>
            <person name="Novak L.V.F."/>
            <person name="Treitli S.C."/>
            <person name="Pyrih J."/>
            <person name="Halakuc P."/>
            <person name="Pipaliya S.V."/>
            <person name="Vacek V."/>
            <person name="Brzon O."/>
            <person name="Soukal P."/>
            <person name="Eme L."/>
            <person name="Dacks J.B."/>
            <person name="Karnkowska A."/>
            <person name="Elias M."/>
            <person name="Hampl V."/>
        </authorList>
    </citation>
    <scope>NUCLEOTIDE SEQUENCE [LARGE SCALE GENOMIC DNA]</scope>
    <source>
        <strain evidence="1">NAU3</strain>
        <tissue evidence="1">Gut</tissue>
    </source>
</reference>
<dbReference type="EMBL" id="JARBJD010000054">
    <property type="protein sequence ID" value="KAK2956639.1"/>
    <property type="molecule type" value="Genomic_DNA"/>
</dbReference>
<organism evidence="1 2">
    <name type="scientific">Blattamonas nauphoetae</name>
    <dbReference type="NCBI Taxonomy" id="2049346"/>
    <lineage>
        <taxon>Eukaryota</taxon>
        <taxon>Metamonada</taxon>
        <taxon>Preaxostyla</taxon>
        <taxon>Oxymonadida</taxon>
        <taxon>Blattamonas</taxon>
    </lineage>
</organism>
<name>A0ABQ9XYU3_9EUKA</name>
<comment type="caution">
    <text evidence="1">The sequence shown here is derived from an EMBL/GenBank/DDBJ whole genome shotgun (WGS) entry which is preliminary data.</text>
</comment>
<sequence length="135" mass="15336">MISSEEYSPFLKWNPKQSKTVDSLSQVFNSLVSMVRDGYHFEKKHQRNVTSLFTSITRRIDRKSNIDDFLKAIGKNSADPAEVFVDSVIVLLSSSYESIFMDTLNLTWQSLLCCSHSTSMNSFNPTLARSFYACG</sequence>
<accession>A0ABQ9XYU3</accession>
<protein>
    <submittedName>
        <fullName evidence="1">Uncharacterized protein</fullName>
    </submittedName>
</protein>
<keyword evidence="2" id="KW-1185">Reference proteome</keyword>
<gene>
    <name evidence="1" type="ORF">BLNAU_8480</name>
</gene>
<evidence type="ECO:0000313" key="2">
    <source>
        <dbReference type="Proteomes" id="UP001281761"/>
    </source>
</evidence>
<dbReference type="Proteomes" id="UP001281761">
    <property type="component" value="Unassembled WGS sequence"/>
</dbReference>
<proteinExistence type="predicted"/>
<evidence type="ECO:0000313" key="1">
    <source>
        <dbReference type="EMBL" id="KAK2956639.1"/>
    </source>
</evidence>